<accession>A0A382I242</accession>
<gene>
    <name evidence="2" type="ORF">METZ01_LOCUS246141</name>
</gene>
<sequence>MVASINAVKGIKNKILESGKLRKLIIVVFINRKNIKRTMVNMVLRPMERIKRFIAFLFSEAIGIAISYLKVITIAIIAEIDITRARLPNAPGVNSLIRIGEKPRKINWPRPEPEVITATSEAKVPLVNIL</sequence>
<protein>
    <submittedName>
        <fullName evidence="2">Uncharacterized protein</fullName>
    </submittedName>
</protein>
<proteinExistence type="predicted"/>
<keyword evidence="1" id="KW-0472">Membrane</keyword>
<evidence type="ECO:0000313" key="2">
    <source>
        <dbReference type="EMBL" id="SVB93287.1"/>
    </source>
</evidence>
<name>A0A382I242_9ZZZZ</name>
<organism evidence="2">
    <name type="scientific">marine metagenome</name>
    <dbReference type="NCBI Taxonomy" id="408172"/>
    <lineage>
        <taxon>unclassified sequences</taxon>
        <taxon>metagenomes</taxon>
        <taxon>ecological metagenomes</taxon>
    </lineage>
</organism>
<evidence type="ECO:0000256" key="1">
    <source>
        <dbReference type="SAM" id="Phobius"/>
    </source>
</evidence>
<feature type="transmembrane region" description="Helical" evidence="1">
    <location>
        <begin position="53"/>
        <end position="78"/>
    </location>
</feature>
<keyword evidence="1" id="KW-0812">Transmembrane</keyword>
<keyword evidence="1" id="KW-1133">Transmembrane helix</keyword>
<reference evidence="2" key="1">
    <citation type="submission" date="2018-05" db="EMBL/GenBank/DDBJ databases">
        <authorList>
            <person name="Lanie J.A."/>
            <person name="Ng W.-L."/>
            <person name="Kazmierczak K.M."/>
            <person name="Andrzejewski T.M."/>
            <person name="Davidsen T.M."/>
            <person name="Wayne K.J."/>
            <person name="Tettelin H."/>
            <person name="Glass J.I."/>
            <person name="Rusch D."/>
            <person name="Podicherti R."/>
            <person name="Tsui H.-C.T."/>
            <person name="Winkler M.E."/>
        </authorList>
    </citation>
    <scope>NUCLEOTIDE SEQUENCE</scope>
</reference>
<dbReference type="EMBL" id="UINC01064529">
    <property type="protein sequence ID" value="SVB93287.1"/>
    <property type="molecule type" value="Genomic_DNA"/>
</dbReference>
<dbReference type="AlphaFoldDB" id="A0A382I242"/>